<name>A0ABQ7P6Y9_9HYPO</name>
<evidence type="ECO:0000259" key="2">
    <source>
        <dbReference type="Pfam" id="PF22974"/>
    </source>
</evidence>
<feature type="signal peptide" evidence="1">
    <location>
        <begin position="1"/>
        <end position="20"/>
    </location>
</feature>
<organism evidence="3 4">
    <name type="scientific">Claviceps arundinis</name>
    <dbReference type="NCBI Taxonomy" id="1623583"/>
    <lineage>
        <taxon>Eukaryota</taxon>
        <taxon>Fungi</taxon>
        <taxon>Dikarya</taxon>
        <taxon>Ascomycota</taxon>
        <taxon>Pezizomycotina</taxon>
        <taxon>Sordariomycetes</taxon>
        <taxon>Hypocreomycetidae</taxon>
        <taxon>Hypocreales</taxon>
        <taxon>Clavicipitaceae</taxon>
        <taxon>Claviceps</taxon>
    </lineage>
</organism>
<comment type="caution">
    <text evidence="3">The sequence shown here is derived from an EMBL/GenBank/DDBJ whole genome shotgun (WGS) entry which is preliminary data.</text>
</comment>
<dbReference type="Pfam" id="PF22974">
    <property type="entry name" value="DUF7029"/>
    <property type="match status" value="1"/>
</dbReference>
<evidence type="ECO:0000313" key="3">
    <source>
        <dbReference type="EMBL" id="KAG5955559.1"/>
    </source>
</evidence>
<evidence type="ECO:0000313" key="4">
    <source>
        <dbReference type="Proteomes" id="UP000742024"/>
    </source>
</evidence>
<feature type="chain" id="PRO_5045597744" description="DUF7029 domain-containing protein" evidence="1">
    <location>
        <begin position="21"/>
        <end position="924"/>
    </location>
</feature>
<gene>
    <name evidence="3" type="ORF">E4U57_003362</name>
</gene>
<accession>A0ABQ7P6Y9</accession>
<keyword evidence="4" id="KW-1185">Reference proteome</keyword>
<keyword evidence="1" id="KW-0732">Signal</keyword>
<dbReference type="InterPro" id="IPR054293">
    <property type="entry name" value="DUF7029"/>
</dbReference>
<protein>
    <recommendedName>
        <fullName evidence="2">DUF7029 domain-containing protein</fullName>
    </recommendedName>
</protein>
<reference evidence="3 4" key="1">
    <citation type="journal article" date="2020" name="bioRxiv">
        <title>Whole genome comparisons of ergot fungi reveals the divergence and evolution of species within the genus Claviceps are the result of varying mechanisms driving genome evolution and host range expansion.</title>
        <authorList>
            <person name="Wyka S.A."/>
            <person name="Mondo S.J."/>
            <person name="Liu M."/>
            <person name="Dettman J."/>
            <person name="Nalam V."/>
            <person name="Broders K.D."/>
        </authorList>
    </citation>
    <scope>NUCLEOTIDE SEQUENCE [LARGE SCALE GENOMIC DNA]</scope>
    <source>
        <strain evidence="3 4">LM583</strain>
    </source>
</reference>
<sequence>MVSAAYAVAVLLGAASQVQAAQLPRYAFRNGTVAEPKLKGTGVVTSSHGPSATATLHSSKPFQTPTTPVFVNTVPLTTLLPNVHWSLDTGLVKNVVPVQPEKGSEMYYGVSDPSKSGHFAFLTYHFTLPSVNIDHTDHVTVRYHAHDGITASFSTQEAFQHALDTWSAKDGLVLIAHVPGCKGHGRGERCYFSVSDLQFNHQELSIVAQGISKHPDEITTSGETEWGWWDASKTNTAASGSGPVAHSPDAFSALASSADHAKDASDKPLGLLECVAEPDHETGLPTACLGASFDHILDKKLGYGTLSAKSTQYLDDIMSGTAPGMNSTSSSPRFTPRASSKMRAPAIRSLSSKRSFWSRIGHFFKRAVQTLYDAVTDTVSIGGNFNGEFAFKLPDPACPNEAARTLLGDLVQAESPWGEAILLKTLQSSQGAITENLNVYCVGCGVIGHARVAGRAKWAPRHGLQEGHVELTTSLQLVLKLGIDGTATLEQDFSTDLLSYGLPALSYGCVSIGPYVTLGAHVGLAAGATGSILAGAEMDWQGARVVMDVTDPNKHDMSGWNRPTFKPVFEAAGEVHVSAELGLPVGLKCGLKVSSWETSVGVVDEPSVKGIARGGVSAGLKPVTSMNQTVASMNQTVTSMNKTVTGGFDNGCAGIMTEISWRNRFWAGSVQPGDVPWYDSGDAPLLGKCIGKPWAPTRRAEAINAGNNPPSQAVQPSSKNNHPVQQLTYTPSTMAPKLYDESSTATTLTHLVNPHESTKLLSCANGNIYAVRNDNSTNDFCSSEWEITTQHSVVVRDALRRPMLYYADIMSTLGVSRLRTSDVGMAPKTGVAVALVPLRDEEGQAQNKKREEKKEMELYVAMDPSGEVFYPVVCDYVDRGSGSKVFLVRDMEDGLEVLKRGDVVRSVTGGEVEKCVLLAIKAGV</sequence>
<evidence type="ECO:0000256" key="1">
    <source>
        <dbReference type="SAM" id="SignalP"/>
    </source>
</evidence>
<feature type="domain" description="DUF7029" evidence="2">
    <location>
        <begin position="124"/>
        <end position="220"/>
    </location>
</feature>
<proteinExistence type="predicted"/>
<dbReference type="Proteomes" id="UP000742024">
    <property type="component" value="Unassembled WGS sequence"/>
</dbReference>
<dbReference type="EMBL" id="SRPR01000251">
    <property type="protein sequence ID" value="KAG5955559.1"/>
    <property type="molecule type" value="Genomic_DNA"/>
</dbReference>